<keyword evidence="3 5" id="KW-0663">Pyridoxal phosphate</keyword>
<dbReference type="UniPathway" id="UPA00042">
    <property type="reaction ID" value="UER00497"/>
</dbReference>
<dbReference type="Proteomes" id="UP000177583">
    <property type="component" value="Unassembled WGS sequence"/>
</dbReference>
<dbReference type="AlphaFoldDB" id="A0A1F6H3V9"/>
<evidence type="ECO:0000256" key="5">
    <source>
        <dbReference type="HAMAP-Rule" id="MF_01201"/>
    </source>
</evidence>
<comment type="catalytic activity">
    <reaction evidence="1 5">
        <text>L-alanine = D-alanine</text>
        <dbReference type="Rhea" id="RHEA:20249"/>
        <dbReference type="ChEBI" id="CHEBI:57416"/>
        <dbReference type="ChEBI" id="CHEBI:57972"/>
        <dbReference type="EC" id="5.1.1.1"/>
    </reaction>
</comment>
<evidence type="ECO:0000313" key="10">
    <source>
        <dbReference type="Proteomes" id="UP000177583"/>
    </source>
</evidence>
<feature type="active site" description="Proton acceptor; specific for L-alanine" evidence="5">
    <location>
        <position position="260"/>
    </location>
</feature>
<evidence type="ECO:0000256" key="4">
    <source>
        <dbReference type="ARBA" id="ARBA00023235"/>
    </source>
</evidence>
<evidence type="ECO:0000256" key="7">
    <source>
        <dbReference type="PIRSR" id="PIRSR600821-52"/>
    </source>
</evidence>
<dbReference type="EMBL" id="MFNF01000001">
    <property type="protein sequence ID" value="OGH05010.1"/>
    <property type="molecule type" value="Genomic_DNA"/>
</dbReference>
<dbReference type="InterPro" id="IPR020622">
    <property type="entry name" value="Ala_racemase_pyridoxalP-BS"/>
</dbReference>
<dbReference type="Pfam" id="PF01168">
    <property type="entry name" value="Ala_racemase_N"/>
    <property type="match status" value="1"/>
</dbReference>
<name>A0A1F6H3V9_9PROT</name>
<evidence type="ECO:0000256" key="6">
    <source>
        <dbReference type="PIRSR" id="PIRSR600821-50"/>
    </source>
</evidence>
<dbReference type="Pfam" id="PF00842">
    <property type="entry name" value="Ala_racemase_C"/>
    <property type="match status" value="1"/>
</dbReference>
<dbReference type="PROSITE" id="PS00395">
    <property type="entry name" value="ALANINE_RACEMASE"/>
    <property type="match status" value="1"/>
</dbReference>
<dbReference type="InterPro" id="IPR000821">
    <property type="entry name" value="Ala_racemase"/>
</dbReference>
<dbReference type="GO" id="GO:0005829">
    <property type="term" value="C:cytosol"/>
    <property type="evidence" value="ECO:0007669"/>
    <property type="project" value="TreeGrafter"/>
</dbReference>
<dbReference type="SMART" id="SM01005">
    <property type="entry name" value="Ala_racemase_C"/>
    <property type="match status" value="1"/>
</dbReference>
<dbReference type="GO" id="GO:0030632">
    <property type="term" value="P:D-alanine biosynthetic process"/>
    <property type="evidence" value="ECO:0007669"/>
    <property type="project" value="UniProtKB-UniRule"/>
</dbReference>
<dbReference type="PANTHER" id="PTHR30511">
    <property type="entry name" value="ALANINE RACEMASE"/>
    <property type="match status" value="1"/>
</dbReference>
<dbReference type="PANTHER" id="PTHR30511:SF0">
    <property type="entry name" value="ALANINE RACEMASE, CATABOLIC-RELATED"/>
    <property type="match status" value="1"/>
</dbReference>
<dbReference type="CDD" id="cd00430">
    <property type="entry name" value="PLPDE_III_AR"/>
    <property type="match status" value="1"/>
</dbReference>
<evidence type="ECO:0000259" key="8">
    <source>
        <dbReference type="SMART" id="SM01005"/>
    </source>
</evidence>
<keyword evidence="4 5" id="KW-0413">Isomerase</keyword>
<dbReference type="SUPFAM" id="SSF50621">
    <property type="entry name" value="Alanine racemase C-terminal domain-like"/>
    <property type="match status" value="1"/>
</dbReference>
<sequence length="368" mass="40430">MLRKTFVEIDLAAVRWNLAQYKAALPVGGELMAVVKADGYGHGALEIAQVAESEGVAWAGVALVEEAVELREKGIRMPLLILGAWPTEALPYFAPYQITPTIHNLESAWALEHYCAKLGQPQKVHLKLDTGMGRLGLNAEQLQTFLAQRWEWLVVDGLDSHLACADDGQPEPTLTQLRRFWAAQEGVDAHFMPRWLHIANSAGTTEFDQDRGNLFRIGIGMYGQMPSSKLLRPPQLKQVLAFKAPVVQLQWFEPGSPLSYGGTFVTQRRTLVACVGVGYGDGYSRLLSGKAQVLVKGQRAPVLGRVCMDMTLVDVTDIPGVVLEDEVVLIGRQGAEEILAGELAAHMGTINYEVCCAISKRVPRVYRN</sequence>
<dbReference type="InterPro" id="IPR001608">
    <property type="entry name" value="Ala_racemase_N"/>
</dbReference>
<dbReference type="FunFam" id="3.20.20.10:FF:000002">
    <property type="entry name" value="Alanine racemase"/>
    <property type="match status" value="1"/>
</dbReference>
<dbReference type="InterPro" id="IPR029066">
    <property type="entry name" value="PLP-binding_barrel"/>
</dbReference>
<evidence type="ECO:0000256" key="1">
    <source>
        <dbReference type="ARBA" id="ARBA00000316"/>
    </source>
</evidence>
<evidence type="ECO:0000313" key="9">
    <source>
        <dbReference type="EMBL" id="OGH05010.1"/>
    </source>
</evidence>
<reference evidence="9 10" key="1">
    <citation type="journal article" date="2016" name="Nat. Commun.">
        <title>Thousands of microbial genomes shed light on interconnected biogeochemical processes in an aquifer system.</title>
        <authorList>
            <person name="Anantharaman K."/>
            <person name="Brown C.T."/>
            <person name="Hug L.A."/>
            <person name="Sharon I."/>
            <person name="Castelle C.J."/>
            <person name="Probst A.J."/>
            <person name="Thomas B.C."/>
            <person name="Singh A."/>
            <person name="Wilkins M.J."/>
            <person name="Karaoz U."/>
            <person name="Brodie E.L."/>
            <person name="Williams K.H."/>
            <person name="Hubbard S.S."/>
            <person name="Banfield J.F."/>
        </authorList>
    </citation>
    <scope>NUCLEOTIDE SEQUENCE [LARGE SCALE GENOMIC DNA]</scope>
</reference>
<proteinExistence type="inferred from homology"/>
<protein>
    <recommendedName>
        <fullName evidence="5">Alanine racemase</fullName>
        <ecNumber evidence="5">5.1.1.1</ecNumber>
    </recommendedName>
</protein>
<feature type="active site" description="Proton acceptor; specific for D-alanine" evidence="5">
    <location>
        <position position="36"/>
    </location>
</feature>
<dbReference type="SUPFAM" id="SSF51419">
    <property type="entry name" value="PLP-binding barrel"/>
    <property type="match status" value="1"/>
</dbReference>
<dbReference type="NCBIfam" id="TIGR00492">
    <property type="entry name" value="alr"/>
    <property type="match status" value="1"/>
</dbReference>
<feature type="modified residue" description="N6-(pyridoxal phosphate)lysine" evidence="5 6">
    <location>
        <position position="36"/>
    </location>
</feature>
<dbReference type="GO" id="GO:0030170">
    <property type="term" value="F:pyridoxal phosphate binding"/>
    <property type="evidence" value="ECO:0007669"/>
    <property type="project" value="UniProtKB-UniRule"/>
</dbReference>
<gene>
    <name evidence="9" type="ORF">A2557_08545</name>
</gene>
<comment type="caution">
    <text evidence="9">The sequence shown here is derived from an EMBL/GenBank/DDBJ whole genome shotgun (WGS) entry which is preliminary data.</text>
</comment>
<dbReference type="Gene3D" id="2.40.37.10">
    <property type="entry name" value="Lyase, Ornithine Decarboxylase, Chain A, domain 1"/>
    <property type="match status" value="1"/>
</dbReference>
<comment type="function">
    <text evidence="5">Catalyzes the interconversion of L-alanine and D-alanine. May also act on other amino acids.</text>
</comment>
<dbReference type="GO" id="GO:0008784">
    <property type="term" value="F:alanine racemase activity"/>
    <property type="evidence" value="ECO:0007669"/>
    <property type="project" value="UniProtKB-UniRule"/>
</dbReference>
<dbReference type="InterPro" id="IPR011079">
    <property type="entry name" value="Ala_racemase_C"/>
</dbReference>
<feature type="binding site" evidence="5 7">
    <location>
        <position position="134"/>
    </location>
    <ligand>
        <name>substrate</name>
    </ligand>
</feature>
<dbReference type="PRINTS" id="PR00992">
    <property type="entry name" value="ALARACEMASE"/>
</dbReference>
<dbReference type="EC" id="5.1.1.1" evidence="5"/>
<comment type="pathway">
    <text evidence="5">Amino-acid biosynthesis; D-alanine biosynthesis; D-alanine from L-alanine: step 1/1.</text>
</comment>
<comment type="similarity">
    <text evidence="5">Belongs to the alanine racemase family.</text>
</comment>
<dbReference type="InterPro" id="IPR009006">
    <property type="entry name" value="Ala_racemase/Decarboxylase_C"/>
</dbReference>
<dbReference type="Gene3D" id="3.20.20.10">
    <property type="entry name" value="Alanine racemase"/>
    <property type="match status" value="1"/>
</dbReference>
<feature type="binding site" evidence="5 7">
    <location>
        <position position="308"/>
    </location>
    <ligand>
        <name>substrate</name>
    </ligand>
</feature>
<evidence type="ECO:0000256" key="2">
    <source>
        <dbReference type="ARBA" id="ARBA00001933"/>
    </source>
</evidence>
<comment type="cofactor">
    <cofactor evidence="2 5 6">
        <name>pyridoxal 5'-phosphate</name>
        <dbReference type="ChEBI" id="CHEBI:597326"/>
    </cofactor>
</comment>
<feature type="domain" description="Alanine racemase C-terminal" evidence="8">
    <location>
        <begin position="239"/>
        <end position="367"/>
    </location>
</feature>
<organism evidence="9 10">
    <name type="scientific">Candidatus Lambdaproteobacteria bacterium RIFOXYD2_FULL_56_26</name>
    <dbReference type="NCBI Taxonomy" id="1817773"/>
    <lineage>
        <taxon>Bacteria</taxon>
        <taxon>Pseudomonadati</taxon>
        <taxon>Pseudomonadota</taxon>
        <taxon>Candidatus Lambdaproteobacteria</taxon>
    </lineage>
</organism>
<evidence type="ECO:0000256" key="3">
    <source>
        <dbReference type="ARBA" id="ARBA00022898"/>
    </source>
</evidence>
<dbReference type="HAMAP" id="MF_01201">
    <property type="entry name" value="Ala_racemase"/>
    <property type="match status" value="1"/>
</dbReference>
<accession>A0A1F6H3V9</accession>